<protein>
    <submittedName>
        <fullName evidence="7">60S ribosomal protein L12</fullName>
    </submittedName>
</protein>
<dbReference type="EMBL" id="JABWDY010006168">
    <property type="protein sequence ID" value="KAF5203858.1"/>
    <property type="molecule type" value="Genomic_DNA"/>
</dbReference>
<dbReference type="InterPro" id="IPR020783">
    <property type="entry name" value="Ribosomal_uL11_C"/>
</dbReference>
<feature type="compositionally biased region" description="Polar residues" evidence="4">
    <location>
        <begin position="21"/>
        <end position="49"/>
    </location>
</feature>
<keyword evidence="2 7" id="KW-0689">Ribosomal protein</keyword>
<evidence type="ECO:0000256" key="4">
    <source>
        <dbReference type="SAM" id="MobiDB-lite"/>
    </source>
</evidence>
<dbReference type="InterPro" id="IPR020785">
    <property type="entry name" value="Ribosomal_uL11_CS"/>
</dbReference>
<organism evidence="7 8">
    <name type="scientific">Thalictrum thalictroides</name>
    <name type="common">Rue-anemone</name>
    <name type="synonym">Anemone thalictroides</name>
    <dbReference type="NCBI Taxonomy" id="46969"/>
    <lineage>
        <taxon>Eukaryota</taxon>
        <taxon>Viridiplantae</taxon>
        <taxon>Streptophyta</taxon>
        <taxon>Embryophyta</taxon>
        <taxon>Tracheophyta</taxon>
        <taxon>Spermatophyta</taxon>
        <taxon>Magnoliopsida</taxon>
        <taxon>Ranunculales</taxon>
        <taxon>Ranunculaceae</taxon>
        <taxon>Thalictroideae</taxon>
        <taxon>Thalictrum</taxon>
    </lineage>
</organism>
<evidence type="ECO:0000313" key="7">
    <source>
        <dbReference type="EMBL" id="KAF5203858.1"/>
    </source>
</evidence>
<evidence type="ECO:0000256" key="2">
    <source>
        <dbReference type="ARBA" id="ARBA00022980"/>
    </source>
</evidence>
<comment type="similarity">
    <text evidence="1">Belongs to the universal ribosomal protein uL11 family.</text>
</comment>
<dbReference type="Pfam" id="PF00298">
    <property type="entry name" value="Ribosomal_L11"/>
    <property type="match status" value="1"/>
</dbReference>
<keyword evidence="5" id="KW-0812">Transmembrane</keyword>
<keyword evidence="5" id="KW-0472">Membrane</keyword>
<dbReference type="Gene3D" id="1.10.10.250">
    <property type="entry name" value="Ribosomal protein L11, C-terminal domain"/>
    <property type="match status" value="1"/>
</dbReference>
<dbReference type="FunFam" id="1.10.10.250:FF:000002">
    <property type="entry name" value="60S ribosomal protein L12"/>
    <property type="match status" value="1"/>
</dbReference>
<dbReference type="AlphaFoldDB" id="A0A7J6X4T7"/>
<dbReference type="PROSITE" id="PS00359">
    <property type="entry name" value="RIBOSOMAL_L11"/>
    <property type="match status" value="1"/>
</dbReference>
<dbReference type="GO" id="GO:0006412">
    <property type="term" value="P:translation"/>
    <property type="evidence" value="ECO:0007669"/>
    <property type="project" value="InterPro"/>
</dbReference>
<dbReference type="PANTHER" id="PTHR35275">
    <property type="entry name" value="ZCF37"/>
    <property type="match status" value="1"/>
</dbReference>
<evidence type="ECO:0000313" key="8">
    <source>
        <dbReference type="Proteomes" id="UP000554482"/>
    </source>
</evidence>
<dbReference type="SMART" id="SM00649">
    <property type="entry name" value="RL11"/>
    <property type="match status" value="1"/>
</dbReference>
<dbReference type="OrthoDB" id="1932497at2759"/>
<proteinExistence type="inferred from homology"/>
<dbReference type="InterPro" id="IPR000911">
    <property type="entry name" value="Ribosomal_uL11"/>
</dbReference>
<dbReference type="GO" id="GO:0005840">
    <property type="term" value="C:ribosome"/>
    <property type="evidence" value="ECO:0007669"/>
    <property type="project" value="UniProtKB-KW"/>
</dbReference>
<dbReference type="GO" id="GO:0003735">
    <property type="term" value="F:structural constituent of ribosome"/>
    <property type="evidence" value="ECO:0007669"/>
    <property type="project" value="InterPro"/>
</dbReference>
<dbReference type="InterPro" id="IPR036769">
    <property type="entry name" value="Ribosomal_uL11_C_sf"/>
</dbReference>
<sequence length="339" mass="38214">MLKPFVCGTGSFPKEEDDSWDLSTQGRSKSCTRSNRSNKTKQNNKNPYSNRGLDKFANVLAELDERRRKIYQQIGSPDDSIVRFGYSSSRDWVPIVVKLKDQRENKAKSSTVGNDKDKPAPIITSSANDEVVQVQAKLVDERTRKKSLLVSSMNKWGKPHVFLLVVIVLILLCLVISGKSFAILCASIWWYLVPMMNQKDMNLRVSMKKKRMKEYGRWSSEKKIVSDAIKSPRPSEKKLVSDAIKSPPVVKTLRRGHIVVKALREPERSWKKIKNIKHSGNISPDDVIEMVEVMKPRSTAKELNGTVKEILGTCVSIGCTVDGKNPKDLQQDITDGEVA</sequence>
<feature type="transmembrane region" description="Helical" evidence="5">
    <location>
        <begin position="161"/>
        <end position="192"/>
    </location>
</feature>
<dbReference type="GO" id="GO:1990904">
    <property type="term" value="C:ribonucleoprotein complex"/>
    <property type="evidence" value="ECO:0007669"/>
    <property type="project" value="UniProtKB-KW"/>
</dbReference>
<reference evidence="7 8" key="1">
    <citation type="submission" date="2020-06" db="EMBL/GenBank/DDBJ databases">
        <title>Transcriptomic and genomic resources for Thalictrum thalictroides and T. hernandezii: Facilitating candidate gene discovery in an emerging model plant lineage.</title>
        <authorList>
            <person name="Arias T."/>
            <person name="Riano-Pachon D.M."/>
            <person name="Di Stilio V.S."/>
        </authorList>
    </citation>
    <scope>NUCLEOTIDE SEQUENCE [LARGE SCALE GENOMIC DNA]</scope>
    <source>
        <strain evidence="8">cv. WT478/WT964</strain>
        <tissue evidence="7">Leaves</tissue>
    </source>
</reference>
<evidence type="ECO:0000256" key="3">
    <source>
        <dbReference type="ARBA" id="ARBA00023274"/>
    </source>
</evidence>
<keyword evidence="8" id="KW-1185">Reference proteome</keyword>
<name>A0A7J6X4T7_THATH</name>
<gene>
    <name evidence="7" type="ORF">FRX31_006554</name>
</gene>
<dbReference type="PANTHER" id="PTHR35275:SF1">
    <property type="entry name" value="OS07G0585900 PROTEIN"/>
    <property type="match status" value="1"/>
</dbReference>
<keyword evidence="5" id="KW-1133">Transmembrane helix</keyword>
<evidence type="ECO:0000256" key="1">
    <source>
        <dbReference type="ARBA" id="ARBA00010537"/>
    </source>
</evidence>
<dbReference type="Proteomes" id="UP000554482">
    <property type="component" value="Unassembled WGS sequence"/>
</dbReference>
<comment type="caution">
    <text evidence="7">The sequence shown here is derived from an EMBL/GenBank/DDBJ whole genome shotgun (WGS) entry which is preliminary data.</text>
</comment>
<evidence type="ECO:0000259" key="6">
    <source>
        <dbReference type="Pfam" id="PF00298"/>
    </source>
</evidence>
<dbReference type="SUPFAM" id="SSF46906">
    <property type="entry name" value="Ribosomal protein L11, C-terminal domain"/>
    <property type="match status" value="1"/>
</dbReference>
<evidence type="ECO:0000256" key="5">
    <source>
        <dbReference type="SAM" id="Phobius"/>
    </source>
</evidence>
<dbReference type="InterPro" id="IPR045880">
    <property type="entry name" value="ZCF37"/>
</dbReference>
<feature type="region of interest" description="Disordered" evidence="4">
    <location>
        <begin position="1"/>
        <end position="52"/>
    </location>
</feature>
<feature type="domain" description="Large ribosomal subunit protein uL11 C-terminal" evidence="6">
    <location>
        <begin position="258"/>
        <end position="321"/>
    </location>
</feature>
<keyword evidence="3" id="KW-0687">Ribonucleoprotein</keyword>
<accession>A0A7J6X4T7</accession>